<keyword evidence="3" id="KW-1185">Reference proteome</keyword>
<organism evidence="2 3">
    <name type="scientific">Porites evermanni</name>
    <dbReference type="NCBI Taxonomy" id="104178"/>
    <lineage>
        <taxon>Eukaryota</taxon>
        <taxon>Metazoa</taxon>
        <taxon>Cnidaria</taxon>
        <taxon>Anthozoa</taxon>
        <taxon>Hexacorallia</taxon>
        <taxon>Scleractinia</taxon>
        <taxon>Fungiina</taxon>
        <taxon>Poritidae</taxon>
        <taxon>Porites</taxon>
    </lineage>
</organism>
<feature type="non-terminal residue" evidence="2">
    <location>
        <position position="104"/>
    </location>
</feature>
<evidence type="ECO:0000313" key="2">
    <source>
        <dbReference type="EMBL" id="CAH3182888.1"/>
    </source>
</evidence>
<name>A0ABN8RUT4_9CNID</name>
<sequence length="104" mass="11872">MSSKYLQNVDPSTPEEFNGFVEYIERVRNALIVDVTSGSLILMVECSSLEILEGLWEDYSTGYLNEMAQKFLVTAELLRTFGLAKVKLTTTIKEEQYRACHKLL</sequence>
<dbReference type="EMBL" id="CALNXI010002094">
    <property type="protein sequence ID" value="CAH3182888.1"/>
    <property type="molecule type" value="Genomic_DNA"/>
</dbReference>
<gene>
    <name evidence="2" type="ORF">PEVE_00014476</name>
</gene>
<accession>A0ABN8RUT4</accession>
<evidence type="ECO:0000313" key="3">
    <source>
        <dbReference type="Proteomes" id="UP001159427"/>
    </source>
</evidence>
<comment type="caution">
    <text evidence="2">The sequence shown here is derived from an EMBL/GenBank/DDBJ whole genome shotgun (WGS) entry which is preliminary data.</text>
</comment>
<reference evidence="2 3" key="1">
    <citation type="submission" date="2022-05" db="EMBL/GenBank/DDBJ databases">
        <authorList>
            <consortium name="Genoscope - CEA"/>
            <person name="William W."/>
        </authorList>
    </citation>
    <scope>NUCLEOTIDE SEQUENCE [LARGE SCALE GENOMIC DNA]</scope>
</reference>
<dbReference type="InterPro" id="IPR049341">
    <property type="entry name" value="TRADD-like_N"/>
</dbReference>
<dbReference type="Pfam" id="PF20694">
    <property type="entry name" value="TRADD-like_N"/>
    <property type="match status" value="1"/>
</dbReference>
<evidence type="ECO:0000259" key="1">
    <source>
        <dbReference type="Pfam" id="PF20694"/>
    </source>
</evidence>
<dbReference type="Proteomes" id="UP001159427">
    <property type="component" value="Unassembled WGS sequence"/>
</dbReference>
<protein>
    <recommendedName>
        <fullName evidence="1">TRADD-like N-terminal domain-containing protein</fullName>
    </recommendedName>
</protein>
<proteinExistence type="predicted"/>
<feature type="domain" description="TRADD-like N-terminal" evidence="1">
    <location>
        <begin position="28"/>
        <end position="76"/>
    </location>
</feature>